<protein>
    <submittedName>
        <fullName evidence="2">Uncharacterized protein</fullName>
    </submittedName>
</protein>
<evidence type="ECO:0000256" key="1">
    <source>
        <dbReference type="SAM" id="Phobius"/>
    </source>
</evidence>
<sequence>MALNTIETIGAVLVANGISAFILGVVLYATKNNRIEIKKD</sequence>
<reference evidence="2" key="1">
    <citation type="journal article" date="2020" name="Nature">
        <title>Giant virus diversity and host interactions through global metagenomics.</title>
        <authorList>
            <person name="Schulz F."/>
            <person name="Roux S."/>
            <person name="Paez-Espino D."/>
            <person name="Jungbluth S."/>
            <person name="Walsh D.A."/>
            <person name="Denef V.J."/>
            <person name="McMahon K.D."/>
            <person name="Konstantinidis K.T."/>
            <person name="Eloe-Fadrosh E.A."/>
            <person name="Kyrpides N.C."/>
            <person name="Woyke T."/>
        </authorList>
    </citation>
    <scope>NUCLEOTIDE SEQUENCE</scope>
    <source>
        <strain evidence="2">GVMAG-M-3300023184-101</strain>
    </source>
</reference>
<proteinExistence type="predicted"/>
<dbReference type="AlphaFoldDB" id="A0A6C0HGM8"/>
<keyword evidence="1" id="KW-0472">Membrane</keyword>
<accession>A0A6C0HGM8</accession>
<evidence type="ECO:0000313" key="2">
    <source>
        <dbReference type="EMBL" id="QHT79629.1"/>
    </source>
</evidence>
<feature type="transmembrane region" description="Helical" evidence="1">
    <location>
        <begin position="6"/>
        <end position="29"/>
    </location>
</feature>
<dbReference type="EMBL" id="MN739951">
    <property type="protein sequence ID" value="QHT79629.1"/>
    <property type="molecule type" value="Genomic_DNA"/>
</dbReference>
<organism evidence="2">
    <name type="scientific">viral metagenome</name>
    <dbReference type="NCBI Taxonomy" id="1070528"/>
    <lineage>
        <taxon>unclassified sequences</taxon>
        <taxon>metagenomes</taxon>
        <taxon>organismal metagenomes</taxon>
    </lineage>
</organism>
<keyword evidence="1" id="KW-1133">Transmembrane helix</keyword>
<keyword evidence="1" id="KW-0812">Transmembrane</keyword>
<name>A0A6C0HGM8_9ZZZZ</name>